<dbReference type="PANTHER" id="PTHR32305:SF15">
    <property type="entry name" value="PROTEIN RHSA-RELATED"/>
    <property type="match status" value="1"/>
</dbReference>
<dbReference type="InterPro" id="IPR006530">
    <property type="entry name" value="YD"/>
</dbReference>
<protein>
    <recommendedName>
        <fullName evidence="3">Sugar-binding protein</fullName>
    </recommendedName>
</protein>
<reference evidence="1 2" key="1">
    <citation type="journal article" date="2012" name="Science">
        <title>Ecological populations of bacteria act as socially cohesive units of antibiotic production and resistance.</title>
        <authorList>
            <person name="Cordero O.X."/>
            <person name="Wildschutte H."/>
            <person name="Kirkup B."/>
            <person name="Proehl S."/>
            <person name="Ngo L."/>
            <person name="Hussain F."/>
            <person name="Le Roux F."/>
            <person name="Mincer T."/>
            <person name="Polz M.F."/>
        </authorList>
    </citation>
    <scope>NUCLEOTIDE SEQUENCE [LARGE SCALE GENOMIC DNA]</scope>
    <source>
        <strain evidence="1 2">ZF-129</strain>
    </source>
</reference>
<sequence length="1263" mass="145569">MSDIVSNAFNFSEFINSGVDPRTGSYSISFTLGELLSNQLSGPNFQLTISHNCLNHNDEGFGLGWSLSMSGYDKINRRLTLGSGRSFEIILGNNSNEFFMPHRKTKDVRAYLVDNDATIKVVYKSGEIEYIDYDSGNLIKKVSNLGHEICFSYQYFNGRSALHKVIDCNEHSISIDHWSHRYYSIISSKNASSGYSRSYLLSKISHGNGVLLNSMSMVNNSDLDTKVEYQYIDELDNYIIRRVEHHSGLIEAIDYDYEGHLLPEGNEDISSVPSVKRHFLYPGLNQPYILSQYEYSLNNYLGRGSNLRWENGVDLLFKTESDYKYSSKETVNGSLLIERTYNKYHFIESEIYTRDSELYKEVDLEYFADLNKSIEDQPDNYSYIKKETTTYYLNEEQRTETLEYNFDDYGNCIFERDKDGTETVLDYYSADGENSDCPPHPYGFICYLKKTETQPLNTHYGEQSIWKRYRYALITCLNDTDCIVETDVRTSYGETTASTYFQDPSVPGSCGLVSNIMVSLNGNSCGSITFEYKFINNERISYVTMEGFDGTTATRMETQDIYSGNLISKVDHEGLVTRYTYNESGQYTVIEVAPETDRYANKKFDYDYTQGSNSLLITGSQGHHQKFIYDGMGREVYHLSEDESGIFRIIGETHYDAESRVLYSIERDWYDSDPIEYTTRYYYNIFGELDHTVMPNGNVLLSKFDPVKLTTKTGIEGLSYDIIQYDINGKPVNESRFTSDGQFDSSSQRFYDSHGQTVKATDPLGHSSYYSYDYLGRSLTVTDPTNTVKSLEYAPNSADPLITKIRVAGRVVGERTYDGLQRIVAETQGEVITSYSYRDNQTSPSKQSSSQQPTWSFDYDPLLKKNTSASTNLSHLKFEYDSVTGKLISSENENSRNIYEYDHQGRLTKEVRTVNGVYYESIYKYSILGVLLSYTDYLGNIESYTYDCKKNLIEIEKHSQNIIYVTRFEYDQYNRLITQSCYDSDEIINNRVDHHIYWDCFTREINRIITKSGNILFSLKTEFDLADRIISKEKSKEGVILQKEEFGYDEKSRLLRYSVSGPERPNNINEFEIESQTFTYDSLENISTVVSIFNDDSEDIETYHYDNLADPTQLSRIEHSHPEINTVSVEYDDRGNIIVDEQNRSYIYDDDDHLVSVKDELDEIISDYSYNAEGQLISKKGDGSVISYLYRGDQLINEISQEGSTSYLRYLNKPILRLYNEKNSMLHQFLALDKNGSVLSEISFGENEDKNYIYMPFGYKTIN</sequence>
<dbReference type="PANTHER" id="PTHR32305">
    <property type="match status" value="1"/>
</dbReference>
<comment type="caution">
    <text evidence="1">The sequence shown here is derived from an EMBL/GenBank/DDBJ whole genome shotgun (WGS) entry which is preliminary data.</text>
</comment>
<accession>A0A1E5BAW6</accession>
<dbReference type="eggNOG" id="COG3209">
    <property type="taxonomic scope" value="Bacteria"/>
</dbReference>
<evidence type="ECO:0008006" key="3">
    <source>
        <dbReference type="Google" id="ProtNLM"/>
    </source>
</evidence>
<dbReference type="NCBIfam" id="TIGR01643">
    <property type="entry name" value="YD_repeat_2x"/>
    <property type="match status" value="1"/>
</dbReference>
<dbReference type="InterPro" id="IPR050708">
    <property type="entry name" value="T6SS_VgrG/RHS"/>
</dbReference>
<dbReference type="STRING" id="1187848.A1QO_14055"/>
<dbReference type="Pfam" id="PF05593">
    <property type="entry name" value="RHS_repeat"/>
    <property type="match status" value="1"/>
</dbReference>
<dbReference type="RefSeq" id="WP_017040985.1">
    <property type="nucleotide sequence ID" value="NZ_AJYQ02000128.1"/>
</dbReference>
<dbReference type="Proteomes" id="UP000094741">
    <property type="component" value="Unassembled WGS sequence"/>
</dbReference>
<dbReference type="OrthoDB" id="9816400at2"/>
<evidence type="ECO:0000313" key="1">
    <source>
        <dbReference type="EMBL" id="OEE31240.1"/>
    </source>
</evidence>
<evidence type="ECO:0000313" key="2">
    <source>
        <dbReference type="Proteomes" id="UP000094741"/>
    </source>
</evidence>
<dbReference type="AlphaFoldDB" id="A0A1E5BAW6"/>
<name>A0A1E5BAW6_9VIBR</name>
<dbReference type="EMBL" id="AJYQ02000128">
    <property type="protein sequence ID" value="OEE31240.1"/>
    <property type="molecule type" value="Genomic_DNA"/>
</dbReference>
<proteinExistence type="predicted"/>
<gene>
    <name evidence="1" type="ORF">A1QO_14055</name>
</gene>
<dbReference type="InterPro" id="IPR031325">
    <property type="entry name" value="RHS_repeat"/>
</dbReference>
<organism evidence="1 2">
    <name type="scientific">Vibrio genomosp. F10 str. ZF-129</name>
    <dbReference type="NCBI Taxonomy" id="1187848"/>
    <lineage>
        <taxon>Bacteria</taxon>
        <taxon>Pseudomonadati</taxon>
        <taxon>Pseudomonadota</taxon>
        <taxon>Gammaproteobacteria</taxon>
        <taxon>Vibrionales</taxon>
        <taxon>Vibrionaceae</taxon>
        <taxon>Vibrio</taxon>
    </lineage>
</organism>
<dbReference type="Gene3D" id="2.180.10.10">
    <property type="entry name" value="RHS repeat-associated core"/>
    <property type="match status" value="2"/>
</dbReference>